<dbReference type="EMBL" id="GG738856">
    <property type="protein sequence ID" value="EFC46988.1"/>
    <property type="molecule type" value="Genomic_DNA"/>
</dbReference>
<dbReference type="Gene3D" id="3.40.50.300">
    <property type="entry name" value="P-loop containing nucleotide triphosphate hydrolases"/>
    <property type="match status" value="1"/>
</dbReference>
<accession>D2V859</accession>
<evidence type="ECO:0000313" key="3">
    <source>
        <dbReference type="EMBL" id="EFC46988.1"/>
    </source>
</evidence>
<dbReference type="SMART" id="SM00174">
    <property type="entry name" value="RHO"/>
    <property type="match status" value="1"/>
</dbReference>
<dbReference type="RefSeq" id="XP_002679732.1">
    <property type="nucleotide sequence ID" value="XM_002679686.1"/>
</dbReference>
<keyword evidence="4" id="KW-1185">Reference proteome</keyword>
<dbReference type="SUPFAM" id="SSF81383">
    <property type="entry name" value="F-box domain"/>
    <property type="match status" value="1"/>
</dbReference>
<gene>
    <name evidence="3" type="ORF">NAEGRDRAFT_65038</name>
</gene>
<dbReference type="PROSITE" id="PS51419">
    <property type="entry name" value="RAB"/>
    <property type="match status" value="1"/>
</dbReference>
<evidence type="ECO:0000256" key="1">
    <source>
        <dbReference type="ARBA" id="ARBA00022741"/>
    </source>
</evidence>
<evidence type="ECO:0000256" key="2">
    <source>
        <dbReference type="ARBA" id="ARBA00023134"/>
    </source>
</evidence>
<dbReference type="eggNOG" id="KOG0393">
    <property type="taxonomic scope" value="Eukaryota"/>
</dbReference>
<reference evidence="3 4" key="1">
    <citation type="journal article" date="2010" name="Cell">
        <title>The genome of Naegleria gruberi illuminates early eukaryotic versatility.</title>
        <authorList>
            <person name="Fritz-Laylin L.K."/>
            <person name="Prochnik S.E."/>
            <person name="Ginger M.L."/>
            <person name="Dacks J.B."/>
            <person name="Carpenter M.L."/>
            <person name="Field M.C."/>
            <person name="Kuo A."/>
            <person name="Paredez A."/>
            <person name="Chapman J."/>
            <person name="Pham J."/>
            <person name="Shu S."/>
            <person name="Neupane R."/>
            <person name="Cipriano M."/>
            <person name="Mancuso J."/>
            <person name="Tu H."/>
            <person name="Salamov A."/>
            <person name="Lindquist E."/>
            <person name="Shapiro H."/>
            <person name="Lucas S."/>
            <person name="Grigoriev I.V."/>
            <person name="Cande W.Z."/>
            <person name="Fulton C."/>
            <person name="Rokhsar D.S."/>
            <person name="Dawson S.C."/>
        </authorList>
    </citation>
    <scope>NUCLEOTIDE SEQUENCE [LARGE SCALE GENOMIC DNA]</scope>
    <source>
        <strain evidence="3 4">NEG-M</strain>
    </source>
</reference>
<dbReference type="SMART" id="SM00175">
    <property type="entry name" value="RAB"/>
    <property type="match status" value="1"/>
</dbReference>
<dbReference type="OrthoDB" id="8830751at2759"/>
<dbReference type="InterPro" id="IPR001806">
    <property type="entry name" value="Small_GTPase"/>
</dbReference>
<dbReference type="VEuPathDB" id="AmoebaDB:NAEGRDRAFT_65038"/>
<dbReference type="GO" id="GO:0007264">
    <property type="term" value="P:small GTPase-mediated signal transduction"/>
    <property type="evidence" value="ECO:0007669"/>
    <property type="project" value="InterPro"/>
</dbReference>
<keyword evidence="2" id="KW-0342">GTP-binding</keyword>
<dbReference type="GO" id="GO:0005525">
    <property type="term" value="F:GTP binding"/>
    <property type="evidence" value="ECO:0007669"/>
    <property type="project" value="UniProtKB-KW"/>
</dbReference>
<dbReference type="PROSITE" id="PS51420">
    <property type="entry name" value="RHO"/>
    <property type="match status" value="1"/>
</dbReference>
<dbReference type="InParanoid" id="D2V859"/>
<sequence>MSENQVPEIQLKDGEEKEIQDHMDHNDHGEQTLPVLNGGNIKYLDMVEFDNRFNDDIFRLVLSFLAIRDLGRLERVSKHLRLSQLCGEDSEIWRKAYEKKVTELHEILKKSGAIYENPILPFLGKISDFKSSICGALKVFDTLVEKKSSVRMEDIERSIKNYPTTGIKNIFVPKDELLKFDVSSAVYKKKEEGIKLLALGDGAVGKTCLMLRLLTGEYPTEYVPTVVDNYMNNYQLDNNVYRVCYWDTASSDDYPRLRVLAYPQTDVFMAMFSCVQEYSFKNLFDVWIPEVRHHVPDAATVLVATKIDLRSDIDVQAKLIERYCTRPFSYKDGEKAAQLSNCFTYFETSSLMNIGIKDFTEIALKAHFKNLSLRETKEKRKCILQ</sequence>
<dbReference type="AlphaFoldDB" id="D2V859"/>
<evidence type="ECO:0000313" key="4">
    <source>
        <dbReference type="Proteomes" id="UP000006671"/>
    </source>
</evidence>
<dbReference type="CDD" id="cd00157">
    <property type="entry name" value="Rho"/>
    <property type="match status" value="1"/>
</dbReference>
<dbReference type="GeneID" id="8861298"/>
<dbReference type="NCBIfam" id="TIGR00231">
    <property type="entry name" value="small_GTP"/>
    <property type="match status" value="1"/>
</dbReference>
<dbReference type="InterPro" id="IPR027417">
    <property type="entry name" value="P-loop_NTPase"/>
</dbReference>
<dbReference type="Gene3D" id="1.20.1280.50">
    <property type="match status" value="1"/>
</dbReference>
<dbReference type="PANTHER" id="PTHR24072">
    <property type="entry name" value="RHO FAMILY GTPASE"/>
    <property type="match status" value="1"/>
</dbReference>
<proteinExistence type="predicted"/>
<dbReference type="InterPro" id="IPR003578">
    <property type="entry name" value="Small_GTPase_Rho"/>
</dbReference>
<dbReference type="STRING" id="5762.D2V859"/>
<dbReference type="InterPro" id="IPR036047">
    <property type="entry name" value="F-box-like_dom_sf"/>
</dbReference>
<name>D2V859_NAEGR</name>
<dbReference type="SUPFAM" id="SSF52540">
    <property type="entry name" value="P-loop containing nucleoside triphosphate hydrolases"/>
    <property type="match status" value="1"/>
</dbReference>
<dbReference type="SMART" id="SM00173">
    <property type="entry name" value="RAS"/>
    <property type="match status" value="1"/>
</dbReference>
<dbReference type="InterPro" id="IPR005225">
    <property type="entry name" value="Small_GTP-bd"/>
</dbReference>
<organism evidence="4">
    <name type="scientific">Naegleria gruberi</name>
    <name type="common">Amoeba</name>
    <dbReference type="NCBI Taxonomy" id="5762"/>
    <lineage>
        <taxon>Eukaryota</taxon>
        <taxon>Discoba</taxon>
        <taxon>Heterolobosea</taxon>
        <taxon>Tetramitia</taxon>
        <taxon>Eutetramitia</taxon>
        <taxon>Vahlkampfiidae</taxon>
        <taxon>Naegleria</taxon>
    </lineage>
</organism>
<dbReference type="PROSITE" id="PS51421">
    <property type="entry name" value="RAS"/>
    <property type="match status" value="1"/>
</dbReference>
<dbReference type="PRINTS" id="PR00449">
    <property type="entry name" value="RASTRNSFRMNG"/>
</dbReference>
<dbReference type="KEGG" id="ngr:NAEGRDRAFT_65038"/>
<dbReference type="Pfam" id="PF00071">
    <property type="entry name" value="Ras"/>
    <property type="match status" value="1"/>
</dbReference>
<keyword evidence="1" id="KW-0547">Nucleotide-binding</keyword>
<dbReference type="Proteomes" id="UP000006671">
    <property type="component" value="Unassembled WGS sequence"/>
</dbReference>
<protein>
    <submittedName>
        <fullName evidence="3">Rho family small GTPase</fullName>
    </submittedName>
</protein>
<dbReference type="GO" id="GO:0003924">
    <property type="term" value="F:GTPase activity"/>
    <property type="evidence" value="ECO:0007669"/>
    <property type="project" value="InterPro"/>
</dbReference>